<comment type="caution">
    <text evidence="1">The sequence shown here is derived from an EMBL/GenBank/DDBJ whole genome shotgun (WGS) entry which is preliminary data.</text>
</comment>
<dbReference type="PATRIC" id="fig|1217650.3.peg.2743"/>
<sequence>MTKNFIIFSFSFIMTACNSIQPSHQNTETADLSKMANCDQVKDTLKSTLVNLDDLKKQKKIASTGNAMNAAAALLSLNPLALFDHSLTGNLDDLIESY</sequence>
<dbReference type="RefSeq" id="WP_005032601.1">
    <property type="nucleotide sequence ID" value="NZ_KB849756.1"/>
</dbReference>
<gene>
    <name evidence="1" type="ORF">F938_02793</name>
</gene>
<protein>
    <submittedName>
        <fullName evidence="1">Uncharacterized protein</fullName>
    </submittedName>
</protein>
<accession>N9EPM8</accession>
<proteinExistence type="predicted"/>
<name>N9EPM8_ACIBZ</name>
<dbReference type="PROSITE" id="PS51257">
    <property type="entry name" value="PROKAR_LIPOPROTEIN"/>
    <property type="match status" value="1"/>
</dbReference>
<dbReference type="EMBL" id="APQG01000036">
    <property type="protein sequence ID" value="ENV94608.1"/>
    <property type="molecule type" value="Genomic_DNA"/>
</dbReference>
<reference evidence="1 2" key="1">
    <citation type="submission" date="2013-02" db="EMBL/GenBank/DDBJ databases">
        <title>The Genome Sequence of Acinetobacter bereziniae CIP 70.12.</title>
        <authorList>
            <consortium name="The Broad Institute Genome Sequencing Platform"/>
            <consortium name="The Broad Institute Genome Sequencing Center for Infectious Disease"/>
            <person name="Cerqueira G."/>
            <person name="Feldgarden M."/>
            <person name="Courvalin P."/>
            <person name="Perichon B."/>
            <person name="Grillot-Courvalin C."/>
            <person name="Clermont D."/>
            <person name="Rocha E."/>
            <person name="Yoon E.-J."/>
            <person name="Nemec A."/>
            <person name="Walker B."/>
            <person name="Young S.K."/>
            <person name="Zeng Q."/>
            <person name="Gargeya S."/>
            <person name="Fitzgerald M."/>
            <person name="Haas B."/>
            <person name="Abouelleil A."/>
            <person name="Alvarado L."/>
            <person name="Arachchi H.M."/>
            <person name="Berlin A.M."/>
            <person name="Chapman S.B."/>
            <person name="Dewar J."/>
            <person name="Goldberg J."/>
            <person name="Griggs A."/>
            <person name="Gujja S."/>
            <person name="Hansen M."/>
            <person name="Howarth C."/>
            <person name="Imamovic A."/>
            <person name="Larimer J."/>
            <person name="McCowan C."/>
            <person name="Murphy C."/>
            <person name="Neiman D."/>
            <person name="Pearson M."/>
            <person name="Priest M."/>
            <person name="Roberts A."/>
            <person name="Saif S."/>
            <person name="Shea T."/>
            <person name="Sisk P."/>
            <person name="Sykes S."/>
            <person name="Wortman J."/>
            <person name="Nusbaum C."/>
            <person name="Birren B."/>
        </authorList>
    </citation>
    <scope>NUCLEOTIDE SEQUENCE [LARGE SCALE GENOMIC DNA]</scope>
    <source>
        <strain evidence="1 2">CIP 70.12</strain>
    </source>
</reference>
<evidence type="ECO:0000313" key="2">
    <source>
        <dbReference type="Proteomes" id="UP000013251"/>
    </source>
</evidence>
<keyword evidence="2" id="KW-1185">Reference proteome</keyword>
<organism evidence="1 2">
    <name type="scientific">Acinetobacter bereziniae LMG 1003 = CIP 70.12</name>
    <dbReference type="NCBI Taxonomy" id="981324"/>
    <lineage>
        <taxon>Bacteria</taxon>
        <taxon>Pseudomonadati</taxon>
        <taxon>Pseudomonadota</taxon>
        <taxon>Gammaproteobacteria</taxon>
        <taxon>Moraxellales</taxon>
        <taxon>Moraxellaceae</taxon>
        <taxon>Acinetobacter</taxon>
    </lineage>
</organism>
<dbReference type="AlphaFoldDB" id="N9EPM8"/>
<dbReference type="Proteomes" id="UP000013251">
    <property type="component" value="Unassembled WGS sequence"/>
</dbReference>
<dbReference type="GeneID" id="69463278"/>
<evidence type="ECO:0000313" key="1">
    <source>
        <dbReference type="EMBL" id="ENV94608.1"/>
    </source>
</evidence>
<dbReference type="HOGENOM" id="CLU_2327462_0_0_6"/>